<evidence type="ECO:0000256" key="1">
    <source>
        <dbReference type="ARBA" id="ARBA00022631"/>
    </source>
</evidence>
<sequence>MMMHQGLGLETFNDLPRRKAVHALYECCGSVTWASQVADGRAYASYSDFLTRADVELGELSDRDVDVLASTHPPIGRTCAGLDAATQSVLIDACRMYVERFEFGYIVCSVALQSDGDAPRAVLMDLGHRLDNDRDTERKVMREELAKINRARLQKLLGPEGGWPPY</sequence>
<keyword evidence="1" id="KW-0659">Purine metabolism</keyword>
<feature type="domain" description="Oxo-4-hydroxy-4-carboxy-5-ureidoimidazoline decarboxylase" evidence="2">
    <location>
        <begin position="13"/>
        <end position="154"/>
    </location>
</feature>
<name>A0A239GTR1_9NOCA</name>
<dbReference type="NCBIfam" id="NF010372">
    <property type="entry name" value="PRK13798.1"/>
    <property type="match status" value="1"/>
</dbReference>
<dbReference type="RefSeq" id="WP_089245365.1">
    <property type="nucleotide sequence ID" value="NZ_FZOW01000004.1"/>
</dbReference>
<dbReference type="InterPro" id="IPR036778">
    <property type="entry name" value="OHCU_decarboxylase_sf"/>
</dbReference>
<protein>
    <submittedName>
        <fullName evidence="3">2-oxo-4-hydroxy-4-carboxy--5-ureidoimidazoline (OHCU) decarboxylase</fullName>
    </submittedName>
</protein>
<evidence type="ECO:0000313" key="4">
    <source>
        <dbReference type="Proteomes" id="UP000198327"/>
    </source>
</evidence>
<dbReference type="Pfam" id="PF09349">
    <property type="entry name" value="OHCU_decarbox"/>
    <property type="match status" value="1"/>
</dbReference>
<dbReference type="AlphaFoldDB" id="A0A239GTR1"/>
<evidence type="ECO:0000259" key="2">
    <source>
        <dbReference type="Pfam" id="PF09349"/>
    </source>
</evidence>
<dbReference type="SUPFAM" id="SSF158694">
    <property type="entry name" value="UraD-Like"/>
    <property type="match status" value="1"/>
</dbReference>
<dbReference type="EMBL" id="FZOW01000004">
    <property type="protein sequence ID" value="SNS71464.1"/>
    <property type="molecule type" value="Genomic_DNA"/>
</dbReference>
<keyword evidence="4" id="KW-1185">Reference proteome</keyword>
<dbReference type="Proteomes" id="UP000198327">
    <property type="component" value="Unassembled WGS sequence"/>
</dbReference>
<organism evidence="3 4">
    <name type="scientific">Rhodococcoides kyotonense</name>
    <dbReference type="NCBI Taxonomy" id="398843"/>
    <lineage>
        <taxon>Bacteria</taxon>
        <taxon>Bacillati</taxon>
        <taxon>Actinomycetota</taxon>
        <taxon>Actinomycetes</taxon>
        <taxon>Mycobacteriales</taxon>
        <taxon>Nocardiaceae</taxon>
        <taxon>Rhodococcoides</taxon>
    </lineage>
</organism>
<accession>A0A239GTR1</accession>
<dbReference type="OrthoDB" id="5243781at2"/>
<proteinExistence type="predicted"/>
<dbReference type="GO" id="GO:0006144">
    <property type="term" value="P:purine nucleobase metabolic process"/>
    <property type="evidence" value="ECO:0007669"/>
    <property type="project" value="UniProtKB-KW"/>
</dbReference>
<reference evidence="4" key="1">
    <citation type="submission" date="2017-06" db="EMBL/GenBank/DDBJ databases">
        <authorList>
            <person name="Varghese N."/>
            <person name="Submissions S."/>
        </authorList>
    </citation>
    <scope>NUCLEOTIDE SEQUENCE [LARGE SCALE GENOMIC DNA]</scope>
    <source>
        <strain evidence="4">JCM 23211</strain>
    </source>
</reference>
<gene>
    <name evidence="3" type="ORF">SAMN05421642_104360</name>
</gene>
<evidence type="ECO:0000313" key="3">
    <source>
        <dbReference type="EMBL" id="SNS71464.1"/>
    </source>
</evidence>
<dbReference type="Gene3D" id="1.10.3330.10">
    <property type="entry name" value="Oxo-4-hydroxy-4-carboxy-5-ureidoimidazoline decarboxylase"/>
    <property type="match status" value="1"/>
</dbReference>
<dbReference type="InterPro" id="IPR018020">
    <property type="entry name" value="OHCU_decarboxylase"/>
</dbReference>